<protein>
    <recommendedName>
        <fullName evidence="2">G domain-containing protein</fullName>
    </recommendedName>
</protein>
<accession>A0A161IQI8</accession>
<proteinExistence type="predicted"/>
<reference evidence="3 4" key="1">
    <citation type="journal article" date="2013" name="Int. J. Syst. Evol. Microbiol.">
        <title>Azospirillum humicireducens sp. nov., a nitrogen-fixing bacterium isolated from a microbial fuel cell.</title>
        <authorList>
            <person name="Zhou S."/>
            <person name="Han L."/>
            <person name="Wang Y."/>
            <person name="Yang G."/>
            <person name="Zhuang L."/>
            <person name="Hu P."/>
        </authorList>
    </citation>
    <scope>NUCLEOTIDE SEQUENCE [LARGE SCALE GENOMIC DNA]</scope>
    <source>
        <strain evidence="3 4">SgZ-5</strain>
    </source>
</reference>
<dbReference type="Pfam" id="PF01926">
    <property type="entry name" value="MMR_HSR1"/>
    <property type="match status" value="1"/>
</dbReference>
<gene>
    <name evidence="3" type="ORF">A6A40_14275</name>
</gene>
<dbReference type="SUPFAM" id="SSF52540">
    <property type="entry name" value="P-loop containing nucleoside triphosphate hydrolases"/>
    <property type="match status" value="1"/>
</dbReference>
<dbReference type="RefSeq" id="WP_082860839.1">
    <property type="nucleotide sequence ID" value="NZ_CP015285.1"/>
</dbReference>
<dbReference type="InterPro" id="IPR006073">
    <property type="entry name" value="GTP-bd"/>
</dbReference>
<feature type="domain" description="G" evidence="2">
    <location>
        <begin position="52"/>
        <end position="178"/>
    </location>
</feature>
<dbReference type="STRING" id="1226968.A6A40_14275"/>
<keyword evidence="1" id="KW-0812">Transmembrane</keyword>
<dbReference type="EMBL" id="CP015285">
    <property type="protein sequence ID" value="ANC92941.2"/>
    <property type="molecule type" value="Genomic_DNA"/>
</dbReference>
<evidence type="ECO:0000313" key="3">
    <source>
        <dbReference type="EMBL" id="ANC92941.2"/>
    </source>
</evidence>
<dbReference type="Proteomes" id="UP000077405">
    <property type="component" value="Chromosome"/>
</dbReference>
<feature type="transmembrane region" description="Helical" evidence="1">
    <location>
        <begin position="445"/>
        <end position="473"/>
    </location>
</feature>
<name>A0A161IQI8_9PROT</name>
<dbReference type="OrthoDB" id="7375852at2"/>
<dbReference type="InterPro" id="IPR027417">
    <property type="entry name" value="P-loop_NTPase"/>
</dbReference>
<dbReference type="KEGG" id="ahu:A6A40_14275"/>
<sequence>MFWLNIKNNKRDNQLLEDPSYSAAVIIGEAKGPLKREIAEIWRHLDWSHPSVAFYGETNAGKSTLIEALRLLFRSHGDRPGESIGDGRPDYTRDTASHPCSCDDARFNLLDVPGIEGNEAKVAAEIESALHRAHIVFYVTADARPPQSSGGDKGRTGTLEKIKRHLKPQAKVWAVYNKKITNPRQISNPIVSEDETQSLAIGENSLDGKMREVLGNHYQGHVVLSALPGFLALADELPYDSRFAPQREKFLNRVNAEEMLAFSGIAEFGALLKREVPTQDQIAQANIRKLHPPIAKAINHLEQEAETQFGRPADELRKQLKKLGPELGLIADDASKAVSRLIDEVTNICIKNMRKKMLEEIDKGLSDDSALKKKIEEILAEEQVGLAKTINSKVRAAAENAYKSCKEALRLVEKYLKDVNAFNSKIFSLSFSHAVEVNTSSGIDWIGLTTAAAAATLLTGGVAAIIAGFGILLGAIRSIWNFFDSDYHKSQQKQELNKNLDEIKPKLRENVKQALQKVETDLRTHILGVIDPLQSVERNFEAAANSVRAAAGDLKSLAQNPSRICQYAESAS</sequence>
<organism evidence="3 4">
    <name type="scientific">Azospirillum humicireducens</name>
    <dbReference type="NCBI Taxonomy" id="1226968"/>
    <lineage>
        <taxon>Bacteria</taxon>
        <taxon>Pseudomonadati</taxon>
        <taxon>Pseudomonadota</taxon>
        <taxon>Alphaproteobacteria</taxon>
        <taxon>Rhodospirillales</taxon>
        <taxon>Azospirillaceae</taxon>
        <taxon>Azospirillum</taxon>
    </lineage>
</organism>
<keyword evidence="1" id="KW-1133">Transmembrane helix</keyword>
<dbReference type="GO" id="GO:0005525">
    <property type="term" value="F:GTP binding"/>
    <property type="evidence" value="ECO:0007669"/>
    <property type="project" value="InterPro"/>
</dbReference>
<dbReference type="AlphaFoldDB" id="A0A161IQI8"/>
<keyword evidence="1" id="KW-0472">Membrane</keyword>
<evidence type="ECO:0000313" key="4">
    <source>
        <dbReference type="Proteomes" id="UP000077405"/>
    </source>
</evidence>
<evidence type="ECO:0000256" key="1">
    <source>
        <dbReference type="SAM" id="Phobius"/>
    </source>
</evidence>
<dbReference type="Gene3D" id="3.40.50.300">
    <property type="entry name" value="P-loop containing nucleotide triphosphate hydrolases"/>
    <property type="match status" value="1"/>
</dbReference>
<keyword evidence="4" id="KW-1185">Reference proteome</keyword>
<evidence type="ECO:0000259" key="2">
    <source>
        <dbReference type="Pfam" id="PF01926"/>
    </source>
</evidence>